<dbReference type="PANTHER" id="PTHR43856">
    <property type="entry name" value="CARDIOLIPIN HYDROLASE"/>
    <property type="match status" value="1"/>
</dbReference>
<evidence type="ECO:0000256" key="3">
    <source>
        <dbReference type="ARBA" id="ARBA00012027"/>
    </source>
</evidence>
<dbReference type="AlphaFoldDB" id="A0A2C6DSV5"/>
<dbReference type="EMBL" id="PDDX01000001">
    <property type="protein sequence ID" value="PHI31412.1"/>
    <property type="molecule type" value="Genomic_DNA"/>
</dbReference>
<dbReference type="Proteomes" id="UP000224974">
    <property type="component" value="Unassembled WGS sequence"/>
</dbReference>
<dbReference type="InterPro" id="IPR051406">
    <property type="entry name" value="PLD_domain"/>
</dbReference>
<dbReference type="GO" id="GO:0006793">
    <property type="term" value="P:phosphorus metabolic process"/>
    <property type="evidence" value="ECO:0007669"/>
    <property type="project" value="UniProtKB-ARBA"/>
</dbReference>
<evidence type="ECO:0000256" key="2">
    <source>
        <dbReference type="ARBA" id="ARBA00008664"/>
    </source>
</evidence>
<dbReference type="Pfam" id="PF13091">
    <property type="entry name" value="PLDc_2"/>
    <property type="match status" value="1"/>
</dbReference>
<evidence type="ECO:0000259" key="7">
    <source>
        <dbReference type="PROSITE" id="PS50035"/>
    </source>
</evidence>
<dbReference type="PANTHER" id="PTHR43856:SF1">
    <property type="entry name" value="MITOCHONDRIAL CARDIOLIPIN HYDROLASE"/>
    <property type="match status" value="1"/>
</dbReference>
<gene>
    <name evidence="9" type="primary">pld</name>
    <name evidence="8" type="ORF">CRN84_19740</name>
    <name evidence="9" type="ORF">NCTC12282_05414</name>
</gene>
<comment type="catalytic activity">
    <reaction evidence="1">
        <text>a 1,2-diacyl-sn-glycero-3-phosphocholine + H2O = a 1,2-diacyl-sn-glycero-3-phosphate + choline + H(+)</text>
        <dbReference type="Rhea" id="RHEA:14445"/>
        <dbReference type="ChEBI" id="CHEBI:15354"/>
        <dbReference type="ChEBI" id="CHEBI:15377"/>
        <dbReference type="ChEBI" id="CHEBI:15378"/>
        <dbReference type="ChEBI" id="CHEBI:57643"/>
        <dbReference type="ChEBI" id="CHEBI:58608"/>
        <dbReference type="EC" id="3.1.4.4"/>
    </reaction>
</comment>
<keyword evidence="10" id="KW-1185">Reference proteome</keyword>
<dbReference type="SUPFAM" id="SSF56024">
    <property type="entry name" value="Phospholipase D/nuclease"/>
    <property type="match status" value="1"/>
</dbReference>
<organism evidence="8 10">
    <name type="scientific">Budvicia aquatica</name>
    <dbReference type="NCBI Taxonomy" id="82979"/>
    <lineage>
        <taxon>Bacteria</taxon>
        <taxon>Pseudomonadati</taxon>
        <taxon>Pseudomonadota</taxon>
        <taxon>Gammaproteobacteria</taxon>
        <taxon>Enterobacterales</taxon>
        <taxon>Budviciaceae</taxon>
        <taxon>Budvicia</taxon>
    </lineage>
</organism>
<dbReference type="InterPro" id="IPR001736">
    <property type="entry name" value="PLipase_D/transphosphatidylase"/>
</dbReference>
<dbReference type="RefSeq" id="WP_029094084.1">
    <property type="nucleotide sequence ID" value="NZ_CAADJA010000002.1"/>
</dbReference>
<dbReference type="CDD" id="cd09171">
    <property type="entry name" value="PLDc_vPLD6_like"/>
    <property type="match status" value="1"/>
</dbReference>
<reference evidence="8" key="2">
    <citation type="submission" date="2017-09" db="EMBL/GenBank/DDBJ databases">
        <title>FDA dAtabase for Regulatory Grade micrObial Sequences (FDA-ARGOS): Supporting development and validation of Infectious Disease Dx tests.</title>
        <authorList>
            <person name="Minogue T."/>
            <person name="Wolcott M."/>
            <person name="Wasieloski L."/>
            <person name="Aguilar W."/>
            <person name="Moore D."/>
            <person name="Tallon L.J."/>
            <person name="Sadzewicz L."/>
            <person name="Ott S."/>
            <person name="Zhao X."/>
            <person name="Nagaraj S."/>
            <person name="Vavikolanu K."/>
            <person name="Aluvathingal J."/>
            <person name="Nadendla S."/>
            <person name="Sichtig H."/>
        </authorList>
    </citation>
    <scope>NUCLEOTIDE SEQUENCE</scope>
    <source>
        <strain evidence="8">FDAARGOS_387</strain>
    </source>
</reference>
<keyword evidence="5" id="KW-0442">Lipid degradation</keyword>
<evidence type="ECO:0000256" key="4">
    <source>
        <dbReference type="ARBA" id="ARBA00022801"/>
    </source>
</evidence>
<keyword evidence="6" id="KW-0443">Lipid metabolism</keyword>
<dbReference type="InterPro" id="IPR025202">
    <property type="entry name" value="PLD-like_dom"/>
</dbReference>
<dbReference type="GO" id="GO:0016042">
    <property type="term" value="P:lipid catabolic process"/>
    <property type="evidence" value="ECO:0007669"/>
    <property type="project" value="UniProtKB-KW"/>
</dbReference>
<dbReference type="OrthoDB" id="5294698at2"/>
<sequence>MDNAALEDYLKTTLADLSLSQSERNQLRELGQTLNLEQSSFMRNRAFDLVRAQLTSAPEDLQPTLKWLELVIKTLDISSIQPKINSAAYFSPGEACREKIRSMLAQSRQKADICVFTIADDVLTEAILNAHQRNVQIRIITDNDKSEDSGSDIEYLQNKGIAIAMDNSPYHMHHKFALFDNSFLLNGSFNWTRSASQQNQENVLVTDDITLLTAYQKEFNKLWTQFN</sequence>
<evidence type="ECO:0000313" key="8">
    <source>
        <dbReference type="EMBL" id="PHI31412.1"/>
    </source>
</evidence>
<dbReference type="EC" id="3.1.4.4" evidence="3"/>
<dbReference type="Gene3D" id="3.30.870.10">
    <property type="entry name" value="Endonuclease Chain A"/>
    <property type="match status" value="1"/>
</dbReference>
<dbReference type="GO" id="GO:0004630">
    <property type="term" value="F:phospholipase D activity"/>
    <property type="evidence" value="ECO:0007669"/>
    <property type="project" value="UniProtKB-EC"/>
</dbReference>
<dbReference type="GO" id="GO:0016891">
    <property type="term" value="F:RNA endonuclease activity producing 5'-phosphomonoesters, hydrolytic mechanism"/>
    <property type="evidence" value="ECO:0007669"/>
    <property type="project" value="TreeGrafter"/>
</dbReference>
<name>A0A2C6DSV5_9GAMM</name>
<protein>
    <recommendedName>
        <fullName evidence="3">phospholipase D</fullName>
        <ecNumber evidence="3">3.1.4.4</ecNumber>
    </recommendedName>
</protein>
<evidence type="ECO:0000313" key="11">
    <source>
        <dbReference type="Proteomes" id="UP000373449"/>
    </source>
</evidence>
<dbReference type="STRING" id="1111728.GCA_000427805_00955"/>
<evidence type="ECO:0000256" key="1">
    <source>
        <dbReference type="ARBA" id="ARBA00000798"/>
    </source>
</evidence>
<dbReference type="EMBL" id="CAADJA010000002">
    <property type="protein sequence ID" value="VFS51765.1"/>
    <property type="molecule type" value="Genomic_DNA"/>
</dbReference>
<reference evidence="10" key="1">
    <citation type="submission" date="2017-09" db="EMBL/GenBank/DDBJ databases">
        <title>FDA dAtabase for Regulatory Grade micrObial Sequences (FDA-ARGOS): Supporting development and validation of Infectious Disease Dx tests.</title>
        <authorList>
            <person name="Minogue T."/>
            <person name="Wolcott M."/>
            <person name="Wasieloski L."/>
            <person name="Aguilar W."/>
            <person name="Moore D."/>
            <person name="Tallon L."/>
            <person name="Sadzewicz L."/>
            <person name="Ott S."/>
            <person name="Zhao X."/>
            <person name="Nagaraj S."/>
            <person name="Vavikolanu K."/>
            <person name="Aluvathingal J."/>
            <person name="Nadendla S."/>
            <person name="Sichtig H."/>
        </authorList>
    </citation>
    <scope>NUCLEOTIDE SEQUENCE [LARGE SCALE GENOMIC DNA]</scope>
    <source>
        <strain evidence="10">FDAARGOS_387</strain>
    </source>
</reference>
<keyword evidence="4 9" id="KW-0378">Hydrolase</keyword>
<evidence type="ECO:0000256" key="5">
    <source>
        <dbReference type="ARBA" id="ARBA00022963"/>
    </source>
</evidence>
<reference evidence="9 11" key="3">
    <citation type="submission" date="2019-03" db="EMBL/GenBank/DDBJ databases">
        <authorList>
            <consortium name="Pathogen Informatics"/>
        </authorList>
    </citation>
    <scope>NUCLEOTIDE SEQUENCE [LARGE SCALE GENOMIC DNA]</scope>
    <source>
        <strain evidence="9 11">NCTC12282</strain>
    </source>
</reference>
<feature type="domain" description="PLD phosphodiesterase" evidence="7">
    <location>
        <begin position="168"/>
        <end position="195"/>
    </location>
</feature>
<evidence type="ECO:0000313" key="10">
    <source>
        <dbReference type="Proteomes" id="UP000224974"/>
    </source>
</evidence>
<proteinExistence type="inferred from homology"/>
<evidence type="ECO:0000313" key="9">
    <source>
        <dbReference type="EMBL" id="VFS51765.1"/>
    </source>
</evidence>
<dbReference type="PROSITE" id="PS50035">
    <property type="entry name" value="PLD"/>
    <property type="match status" value="1"/>
</dbReference>
<evidence type="ECO:0000256" key="6">
    <source>
        <dbReference type="ARBA" id="ARBA00023098"/>
    </source>
</evidence>
<comment type="similarity">
    <text evidence="2">Belongs to the phospholipase D family.</text>
</comment>
<dbReference type="Proteomes" id="UP000373449">
    <property type="component" value="Unassembled WGS sequence"/>
</dbReference>
<accession>A0A2C6DSV5</accession>